<feature type="domain" description="ABC transmembrane type-1" evidence="9">
    <location>
        <begin position="43"/>
        <end position="259"/>
    </location>
</feature>
<evidence type="ECO:0000256" key="6">
    <source>
        <dbReference type="ARBA" id="ARBA00023136"/>
    </source>
</evidence>
<protein>
    <submittedName>
        <fullName evidence="10">ABC transporter permease subunit</fullName>
    </submittedName>
</protein>
<keyword evidence="2 7" id="KW-0813">Transport</keyword>
<evidence type="ECO:0000256" key="4">
    <source>
        <dbReference type="ARBA" id="ARBA00022692"/>
    </source>
</evidence>
<feature type="compositionally biased region" description="Basic residues" evidence="8">
    <location>
        <begin position="329"/>
        <end position="340"/>
    </location>
</feature>
<dbReference type="SUPFAM" id="SSF161098">
    <property type="entry name" value="MetI-like"/>
    <property type="match status" value="2"/>
</dbReference>
<dbReference type="InterPro" id="IPR035906">
    <property type="entry name" value="MetI-like_sf"/>
</dbReference>
<evidence type="ECO:0000256" key="7">
    <source>
        <dbReference type="RuleBase" id="RU363032"/>
    </source>
</evidence>
<evidence type="ECO:0000256" key="2">
    <source>
        <dbReference type="ARBA" id="ARBA00022448"/>
    </source>
</evidence>
<evidence type="ECO:0000256" key="3">
    <source>
        <dbReference type="ARBA" id="ARBA00022475"/>
    </source>
</evidence>
<feature type="region of interest" description="Disordered" evidence="8">
    <location>
        <begin position="260"/>
        <end position="279"/>
    </location>
</feature>
<keyword evidence="4 7" id="KW-0812">Transmembrane</keyword>
<dbReference type="InterPro" id="IPR000515">
    <property type="entry name" value="MetI-like"/>
</dbReference>
<keyword evidence="3" id="KW-1003">Cell membrane</keyword>
<feature type="transmembrane region" description="Helical" evidence="7">
    <location>
        <begin position="444"/>
        <end position="466"/>
    </location>
</feature>
<evidence type="ECO:0000256" key="5">
    <source>
        <dbReference type="ARBA" id="ARBA00022989"/>
    </source>
</evidence>
<dbReference type="EMBL" id="JAPVOI010000002">
    <property type="protein sequence ID" value="MCZ4088693.1"/>
    <property type="molecule type" value="Genomic_DNA"/>
</dbReference>
<evidence type="ECO:0000313" key="11">
    <source>
        <dbReference type="Proteomes" id="UP001079430"/>
    </source>
</evidence>
<dbReference type="PROSITE" id="PS50928">
    <property type="entry name" value="ABC_TM1"/>
    <property type="match status" value="2"/>
</dbReference>
<name>A0ABT4KA15_9HYPH</name>
<dbReference type="Pfam" id="PF00528">
    <property type="entry name" value="BPD_transp_1"/>
    <property type="match status" value="2"/>
</dbReference>
<organism evidence="10 11">
    <name type="scientific">Sinorhizobium psoraleae</name>
    <dbReference type="NCBI Taxonomy" id="520838"/>
    <lineage>
        <taxon>Bacteria</taxon>
        <taxon>Pseudomonadati</taxon>
        <taxon>Pseudomonadota</taxon>
        <taxon>Alphaproteobacteria</taxon>
        <taxon>Hyphomicrobiales</taxon>
        <taxon>Rhizobiaceae</taxon>
        <taxon>Sinorhizobium/Ensifer group</taxon>
        <taxon>Sinorhizobium</taxon>
    </lineage>
</organism>
<comment type="similarity">
    <text evidence="7">Belongs to the binding-protein-dependent transport system permease family.</text>
</comment>
<evidence type="ECO:0000256" key="8">
    <source>
        <dbReference type="SAM" id="MobiDB-lite"/>
    </source>
</evidence>
<accession>A0ABT4KA15</accession>
<evidence type="ECO:0000256" key="1">
    <source>
        <dbReference type="ARBA" id="ARBA00004651"/>
    </source>
</evidence>
<evidence type="ECO:0000313" key="10">
    <source>
        <dbReference type="EMBL" id="MCZ4088693.1"/>
    </source>
</evidence>
<feature type="compositionally biased region" description="Basic and acidic residues" evidence="8">
    <location>
        <begin position="316"/>
        <end position="328"/>
    </location>
</feature>
<dbReference type="Gene3D" id="1.10.3720.10">
    <property type="entry name" value="MetI-like"/>
    <property type="match status" value="2"/>
</dbReference>
<feature type="transmembrane region" description="Helical" evidence="7">
    <location>
        <begin position="134"/>
        <end position="153"/>
    </location>
</feature>
<dbReference type="PANTHER" id="PTHR43005">
    <property type="entry name" value="BLR7065 PROTEIN"/>
    <property type="match status" value="1"/>
</dbReference>
<keyword evidence="11" id="KW-1185">Reference proteome</keyword>
<dbReference type="Proteomes" id="UP001079430">
    <property type="component" value="Unassembled WGS sequence"/>
</dbReference>
<gene>
    <name evidence="10" type="ORF">O3W52_00810</name>
</gene>
<proteinExistence type="inferred from homology"/>
<keyword evidence="6 7" id="KW-0472">Membrane</keyword>
<feature type="transmembrane region" description="Helical" evidence="7">
    <location>
        <begin position="404"/>
        <end position="423"/>
    </location>
</feature>
<feature type="region of interest" description="Disordered" evidence="8">
    <location>
        <begin position="316"/>
        <end position="340"/>
    </location>
</feature>
<keyword evidence="5 7" id="KW-1133">Transmembrane helix</keyword>
<evidence type="ECO:0000259" key="9">
    <source>
        <dbReference type="PROSITE" id="PS50928"/>
    </source>
</evidence>
<feature type="transmembrane region" description="Helical" evidence="7">
    <location>
        <begin position="238"/>
        <end position="255"/>
    </location>
</feature>
<dbReference type="RefSeq" id="WP_269274683.1">
    <property type="nucleotide sequence ID" value="NZ_JAPVOI010000002.1"/>
</dbReference>
<dbReference type="PANTHER" id="PTHR43005:SF1">
    <property type="entry name" value="SPERMIDINE_PUTRESCINE TRANSPORT SYSTEM PERMEASE PROTEIN"/>
    <property type="match status" value="1"/>
</dbReference>
<feature type="domain" description="ABC transmembrane type-1" evidence="9">
    <location>
        <begin position="344"/>
        <end position="521"/>
    </location>
</feature>
<feature type="transmembrane region" description="Helical" evidence="7">
    <location>
        <begin position="81"/>
        <end position="104"/>
    </location>
</feature>
<comment type="subcellular location">
    <subcellularLocation>
        <location evidence="1 7">Cell membrane</location>
        <topology evidence="1 7">Multi-pass membrane protein</topology>
    </subcellularLocation>
</comment>
<dbReference type="CDD" id="cd06261">
    <property type="entry name" value="TM_PBP2"/>
    <property type="match status" value="2"/>
</dbReference>
<reference evidence="10" key="1">
    <citation type="submission" date="2022-10" db="EMBL/GenBank/DDBJ databases">
        <title>Whole genome sequencing of three plant growth promoting bacteria isolated from Vachellia tortilis subsp. raddiana in Morocco.</title>
        <authorList>
            <person name="Hnini M."/>
            <person name="Zouagui R."/>
            <person name="Zouagui H."/>
            <person name="Chemao Elfihri M.-W."/>
            <person name="Ibrahimi A."/>
            <person name="Sbabou L."/>
            <person name="Aurag J."/>
        </authorList>
    </citation>
    <scope>NUCLEOTIDE SEQUENCE</scope>
    <source>
        <strain evidence="10">LMR678</strain>
    </source>
</reference>
<comment type="caution">
    <text evidence="10">The sequence shown here is derived from an EMBL/GenBank/DDBJ whole genome shotgun (WGS) entry which is preliminary data.</text>
</comment>
<feature type="transmembrane region" description="Helical" evidence="7">
    <location>
        <begin position="47"/>
        <end position="69"/>
    </location>
</feature>
<sequence>MVSVAGALYFSVMDRSLRYPDYDFVGLYNYQRLLGDRRFLNALKISAIWELVTVAGSLLVAMFLSVYIFEKTRSTRARNLICLAFLAPVLLPRVAAAFIWRFLYSPSLGLINYLAGLVGLGPIEFLASPQLALFSVAVVDIWQWGLFFSVIMLKLLETLPKDPIEAAQLDNAKTWEIHAYVTMPMLKAPIISLALVKAVESLRSFDLIFVMTGGGPGTATETLDLYAYQAGINLGGRVSYASAMSILLLLITTVVSRSSGEVSANGQPDPPHLFERVPCPHHPDRADADCLDHPRLVQEAEGHRDTRSDAVLHADARKLRDHPAEPVHPRRPRKFGGGRRRLCPAGSAVRHSRSLQPCAPCGPQEGRPAVLRAFPALHAAGGYSDPFIIIYLDSSIYDTLPGLILVYLISTISTVIWLSVPAFERVPKEIEEAAAMEGCSQSEIFLKFALPIAAPSLFGALVFTFVLVWNELLLALTLAAENSTLPVVAASITSLGKEVPWGVINASTVILVLPPLVSSVY</sequence>